<dbReference type="AlphaFoldDB" id="A0AAP0HHG2"/>
<evidence type="ECO:0000256" key="1">
    <source>
        <dbReference type="SAM" id="MobiDB-lite"/>
    </source>
</evidence>
<reference evidence="2 3" key="1">
    <citation type="submission" date="2024-01" db="EMBL/GenBank/DDBJ databases">
        <title>Genome assemblies of Stephania.</title>
        <authorList>
            <person name="Yang L."/>
        </authorList>
    </citation>
    <scope>NUCLEOTIDE SEQUENCE [LARGE SCALE GENOMIC DNA]</scope>
    <source>
        <strain evidence="2">QJT</strain>
        <tissue evidence="2">Leaf</tissue>
    </source>
</reference>
<gene>
    <name evidence="2" type="ORF">Sjap_025338</name>
</gene>
<evidence type="ECO:0000313" key="3">
    <source>
        <dbReference type="Proteomes" id="UP001417504"/>
    </source>
</evidence>
<dbReference type="Proteomes" id="UP001417504">
    <property type="component" value="Unassembled WGS sequence"/>
</dbReference>
<feature type="region of interest" description="Disordered" evidence="1">
    <location>
        <begin position="32"/>
        <end position="52"/>
    </location>
</feature>
<organism evidence="2 3">
    <name type="scientific">Stephania japonica</name>
    <dbReference type="NCBI Taxonomy" id="461633"/>
    <lineage>
        <taxon>Eukaryota</taxon>
        <taxon>Viridiplantae</taxon>
        <taxon>Streptophyta</taxon>
        <taxon>Embryophyta</taxon>
        <taxon>Tracheophyta</taxon>
        <taxon>Spermatophyta</taxon>
        <taxon>Magnoliopsida</taxon>
        <taxon>Ranunculales</taxon>
        <taxon>Menispermaceae</taxon>
        <taxon>Menispermoideae</taxon>
        <taxon>Cissampelideae</taxon>
        <taxon>Stephania</taxon>
    </lineage>
</organism>
<evidence type="ECO:0000313" key="2">
    <source>
        <dbReference type="EMBL" id="KAK9084927.1"/>
    </source>
</evidence>
<sequence>MAITYISMTPTFHKRLDLACLPNLIFQHHDLPQNVNQSEHPKSPIFIHQHPP</sequence>
<keyword evidence="3" id="KW-1185">Reference proteome</keyword>
<name>A0AAP0HHG2_9MAGN</name>
<accession>A0AAP0HHG2</accession>
<comment type="caution">
    <text evidence="2">The sequence shown here is derived from an EMBL/GenBank/DDBJ whole genome shotgun (WGS) entry which is preliminary data.</text>
</comment>
<dbReference type="EMBL" id="JBBNAE010000011">
    <property type="protein sequence ID" value="KAK9084927.1"/>
    <property type="molecule type" value="Genomic_DNA"/>
</dbReference>
<proteinExistence type="predicted"/>
<protein>
    <submittedName>
        <fullName evidence="2">Uncharacterized protein</fullName>
    </submittedName>
</protein>